<dbReference type="Proteomes" id="UP000316714">
    <property type="component" value="Unassembled WGS sequence"/>
</dbReference>
<gene>
    <name evidence="1" type="ORF">KOR34_38170</name>
</gene>
<dbReference type="RefSeq" id="WP_146567046.1">
    <property type="nucleotide sequence ID" value="NZ_SIHJ01000002.1"/>
</dbReference>
<name>A0A5C5V6S5_9BACT</name>
<proteinExistence type="predicted"/>
<sequence>MKRDPDPIAYNRRHNFRLAYGKPIKTEWGKMRPQDFGVMELLDEVDAALQKRSDAGASATPLLLHLRGFFHAILQDQPRTGLRRWLDLRGVQRPASPLAVWLLGRCCTPSSTKRLAELADHPLPSTFAKHYARELRRLRLWDALDRVAVKYQVDWAVARQAERRPSQPFADRLKRYATHVDQSRAAAVPERSRMPLWFSADFWRRTPGKSAQAIRHVLEHLHRLVHGA</sequence>
<dbReference type="EMBL" id="SIHJ01000002">
    <property type="protein sequence ID" value="TWT33981.1"/>
    <property type="molecule type" value="Genomic_DNA"/>
</dbReference>
<organism evidence="1 2">
    <name type="scientific">Posidoniimonas corsicana</name>
    <dbReference type="NCBI Taxonomy" id="1938618"/>
    <lineage>
        <taxon>Bacteria</taxon>
        <taxon>Pseudomonadati</taxon>
        <taxon>Planctomycetota</taxon>
        <taxon>Planctomycetia</taxon>
        <taxon>Pirellulales</taxon>
        <taxon>Lacipirellulaceae</taxon>
        <taxon>Posidoniimonas</taxon>
    </lineage>
</organism>
<accession>A0A5C5V6S5</accession>
<evidence type="ECO:0000313" key="1">
    <source>
        <dbReference type="EMBL" id="TWT33981.1"/>
    </source>
</evidence>
<keyword evidence="2" id="KW-1185">Reference proteome</keyword>
<dbReference type="AlphaFoldDB" id="A0A5C5V6S5"/>
<reference evidence="1 2" key="1">
    <citation type="submission" date="2019-02" db="EMBL/GenBank/DDBJ databases">
        <title>Deep-cultivation of Planctomycetes and their phenomic and genomic characterization uncovers novel biology.</title>
        <authorList>
            <person name="Wiegand S."/>
            <person name="Jogler M."/>
            <person name="Boedeker C."/>
            <person name="Pinto D."/>
            <person name="Vollmers J."/>
            <person name="Rivas-Marin E."/>
            <person name="Kohn T."/>
            <person name="Peeters S.H."/>
            <person name="Heuer A."/>
            <person name="Rast P."/>
            <person name="Oberbeckmann S."/>
            <person name="Bunk B."/>
            <person name="Jeske O."/>
            <person name="Meyerdierks A."/>
            <person name="Storesund J.E."/>
            <person name="Kallscheuer N."/>
            <person name="Luecker S."/>
            <person name="Lage O.M."/>
            <person name="Pohl T."/>
            <person name="Merkel B.J."/>
            <person name="Hornburger P."/>
            <person name="Mueller R.-W."/>
            <person name="Bruemmer F."/>
            <person name="Labrenz M."/>
            <person name="Spormann A.M."/>
            <person name="Op Den Camp H."/>
            <person name="Overmann J."/>
            <person name="Amann R."/>
            <person name="Jetten M.S.M."/>
            <person name="Mascher T."/>
            <person name="Medema M.H."/>
            <person name="Devos D.P."/>
            <person name="Kaster A.-K."/>
            <person name="Ovreas L."/>
            <person name="Rohde M."/>
            <person name="Galperin M.Y."/>
            <person name="Jogler C."/>
        </authorList>
    </citation>
    <scope>NUCLEOTIDE SEQUENCE [LARGE SCALE GENOMIC DNA]</scope>
    <source>
        <strain evidence="1 2">KOR34</strain>
    </source>
</reference>
<comment type="caution">
    <text evidence="1">The sequence shown here is derived from an EMBL/GenBank/DDBJ whole genome shotgun (WGS) entry which is preliminary data.</text>
</comment>
<protein>
    <submittedName>
        <fullName evidence="1">Uncharacterized protein</fullName>
    </submittedName>
</protein>
<evidence type="ECO:0000313" key="2">
    <source>
        <dbReference type="Proteomes" id="UP000316714"/>
    </source>
</evidence>
<dbReference type="OrthoDB" id="9828472at2"/>